<accession>A0A161KA33</accession>
<dbReference type="EMBL" id="LN890655">
    <property type="protein sequence ID" value="CUS02133.2"/>
    <property type="molecule type" value="Genomic_DNA"/>
</dbReference>
<dbReference type="AlphaFoldDB" id="A0A161KA33"/>
<dbReference type="SUPFAM" id="SSF53300">
    <property type="entry name" value="vWA-like"/>
    <property type="match status" value="1"/>
</dbReference>
<feature type="domain" description="DUF58" evidence="1">
    <location>
        <begin position="50"/>
        <end position="268"/>
    </location>
</feature>
<reference evidence="2" key="1">
    <citation type="submission" date="2016-01" db="EMBL/GenBank/DDBJ databases">
        <authorList>
            <person name="Mcilroy J.S."/>
            <person name="Karst M S."/>
            <person name="Albertsen M."/>
        </authorList>
    </citation>
    <scope>NUCLEOTIDE SEQUENCE</scope>
    <source>
        <strain evidence="2">Cfx-K</strain>
    </source>
</reference>
<evidence type="ECO:0000313" key="3">
    <source>
        <dbReference type="Proteomes" id="UP000215027"/>
    </source>
</evidence>
<gene>
    <name evidence="2" type="ORF">CFX0092_A0252</name>
</gene>
<dbReference type="InterPro" id="IPR036465">
    <property type="entry name" value="vWFA_dom_sf"/>
</dbReference>
<dbReference type="OrthoDB" id="9776116at2"/>
<keyword evidence="3" id="KW-1185">Reference proteome</keyword>
<dbReference type="RefSeq" id="WP_095041783.1">
    <property type="nucleotide sequence ID" value="NZ_LN890655.1"/>
</dbReference>
<dbReference type="InterPro" id="IPR002881">
    <property type="entry name" value="DUF58"/>
</dbReference>
<dbReference type="PANTHER" id="PTHR33608">
    <property type="entry name" value="BLL2464 PROTEIN"/>
    <property type="match status" value="1"/>
</dbReference>
<organism evidence="2 3">
    <name type="scientific">Candidatus Promineifilum breve</name>
    <dbReference type="NCBI Taxonomy" id="1806508"/>
    <lineage>
        <taxon>Bacteria</taxon>
        <taxon>Bacillati</taxon>
        <taxon>Chloroflexota</taxon>
        <taxon>Ardenticatenia</taxon>
        <taxon>Candidatus Promineifilales</taxon>
        <taxon>Candidatus Promineifilaceae</taxon>
        <taxon>Candidatus Promineifilum</taxon>
    </lineage>
</organism>
<evidence type="ECO:0000259" key="1">
    <source>
        <dbReference type="Pfam" id="PF01882"/>
    </source>
</evidence>
<name>A0A161KA33_9CHLR</name>
<evidence type="ECO:0000313" key="2">
    <source>
        <dbReference type="EMBL" id="CUS02133.2"/>
    </source>
</evidence>
<dbReference type="Pfam" id="PF01882">
    <property type="entry name" value="DUF58"/>
    <property type="match status" value="1"/>
</dbReference>
<dbReference type="Proteomes" id="UP000215027">
    <property type="component" value="Chromosome I"/>
</dbReference>
<proteinExistence type="predicted"/>
<dbReference type="PANTHER" id="PTHR33608:SF7">
    <property type="entry name" value="DUF58 DOMAIN-CONTAINING PROTEIN"/>
    <property type="match status" value="1"/>
</dbReference>
<dbReference type="KEGG" id="pbf:CFX0092_A0252"/>
<sequence length="314" mass="35473">MPANDSPRLFAEADLRHLEQLTLMADAVRVGAMKGDRRSRKRGTAIEFADYRDYTKGDDLRRLDWNVFARLERPFIKLTEEEEDLAVHVLVDVSHSMNWPRDENELPTADNKLRYGLLLAGALGTIGLLSGDLVQVTLFDSADRQAWGPFRGRQNNWPLVQFLEAHYAALWRENGDSRRKTSLDVSLQRYAQRARRPGLLLLLSDLLSPGDYRPGLSALQARGYEIAVLHLLSPDELTPAMGGDLRLIDTETGEAAEITLDPLTVEEYSLRAGAWQQAIATHCAARSIHYTKITTDTPWEMVIQQSLRRQGVIR</sequence>
<protein>
    <recommendedName>
        <fullName evidence="1">DUF58 domain-containing protein</fullName>
    </recommendedName>
</protein>